<accession>A0ABV7A3D2</accession>
<protein>
    <submittedName>
        <fullName evidence="2">DUF1992 domain-containing protein</fullName>
    </submittedName>
</protein>
<feature type="domain" description="DnaJ homologue subfamily C member 28 conserved" evidence="1">
    <location>
        <begin position="4"/>
        <end position="70"/>
    </location>
</feature>
<dbReference type="InterPro" id="IPR018961">
    <property type="entry name" value="DnaJ_homolog_subfam-C_membr-28"/>
</dbReference>
<organism evidence="2 3">
    <name type="scientific">Virgibacillus sediminis</name>
    <dbReference type="NCBI Taxonomy" id="202260"/>
    <lineage>
        <taxon>Bacteria</taxon>
        <taxon>Bacillati</taxon>
        <taxon>Bacillota</taxon>
        <taxon>Bacilli</taxon>
        <taxon>Bacillales</taxon>
        <taxon>Bacillaceae</taxon>
        <taxon>Virgibacillus</taxon>
    </lineage>
</organism>
<gene>
    <name evidence="2" type="ORF">ACFODW_03525</name>
</gene>
<dbReference type="PANTHER" id="PTHR39158:SF1">
    <property type="entry name" value="DNAJ HOMOLOG SUBFAMILY C MEMBER 28"/>
    <property type="match status" value="1"/>
</dbReference>
<dbReference type="EMBL" id="JBHRRZ010000006">
    <property type="protein sequence ID" value="MFC2947430.1"/>
    <property type="molecule type" value="Genomic_DNA"/>
</dbReference>
<comment type="caution">
    <text evidence="2">The sequence shown here is derived from an EMBL/GenBank/DDBJ whole genome shotgun (WGS) entry which is preliminary data.</text>
</comment>
<dbReference type="InterPro" id="IPR052573">
    <property type="entry name" value="DnaJ_C_subfamily_28"/>
</dbReference>
<dbReference type="Pfam" id="PF09350">
    <property type="entry name" value="DJC28_CD"/>
    <property type="match status" value="1"/>
</dbReference>
<dbReference type="PANTHER" id="PTHR39158">
    <property type="entry name" value="OS08G0560600 PROTEIN"/>
    <property type="match status" value="1"/>
</dbReference>
<evidence type="ECO:0000313" key="3">
    <source>
        <dbReference type="Proteomes" id="UP001595387"/>
    </source>
</evidence>
<keyword evidence="3" id="KW-1185">Reference proteome</keyword>
<name>A0ABV7A3D2_9BACI</name>
<sequence>MYMFVEERIKKAMDEGEFDDLPGKGKPLDLKEDLQGLSPELRMGYKILKNAGYIDEETDQKKKDITMNDLLVSATGSPQKDVLQNKLEFEEFVQDRELHQNRRFRDYARKIYRKLFP</sequence>
<reference evidence="3" key="1">
    <citation type="journal article" date="2019" name="Int. J. Syst. Evol. Microbiol.">
        <title>The Global Catalogue of Microorganisms (GCM) 10K type strain sequencing project: providing services to taxonomists for standard genome sequencing and annotation.</title>
        <authorList>
            <consortium name="The Broad Institute Genomics Platform"/>
            <consortium name="The Broad Institute Genome Sequencing Center for Infectious Disease"/>
            <person name="Wu L."/>
            <person name="Ma J."/>
        </authorList>
    </citation>
    <scope>NUCLEOTIDE SEQUENCE [LARGE SCALE GENOMIC DNA]</scope>
    <source>
        <strain evidence="3">KCTC 13193</strain>
    </source>
</reference>
<evidence type="ECO:0000259" key="1">
    <source>
        <dbReference type="Pfam" id="PF09350"/>
    </source>
</evidence>
<proteinExistence type="predicted"/>
<dbReference type="RefSeq" id="WP_390303061.1">
    <property type="nucleotide sequence ID" value="NZ_JBHRRZ010000006.1"/>
</dbReference>
<dbReference type="Proteomes" id="UP001595387">
    <property type="component" value="Unassembled WGS sequence"/>
</dbReference>
<evidence type="ECO:0000313" key="2">
    <source>
        <dbReference type="EMBL" id="MFC2947430.1"/>
    </source>
</evidence>